<dbReference type="InterPro" id="IPR017871">
    <property type="entry name" value="ABC_transporter-like_CS"/>
</dbReference>
<evidence type="ECO:0000313" key="6">
    <source>
        <dbReference type="Proteomes" id="UP001164965"/>
    </source>
</evidence>
<feature type="domain" description="ABC transporter" evidence="4">
    <location>
        <begin position="2"/>
        <end position="235"/>
    </location>
</feature>
<dbReference type="PROSITE" id="PS00211">
    <property type="entry name" value="ABC_TRANSPORTER_1"/>
    <property type="match status" value="1"/>
</dbReference>
<protein>
    <submittedName>
        <fullName evidence="5">ABC transporter ATP-binding protein</fullName>
    </submittedName>
</protein>
<dbReference type="InterPro" id="IPR003593">
    <property type="entry name" value="AAA+_ATPase"/>
</dbReference>
<organism evidence="5 6">
    <name type="scientific">Rhodococcus antarcticus</name>
    <dbReference type="NCBI Taxonomy" id="2987751"/>
    <lineage>
        <taxon>Bacteria</taxon>
        <taxon>Bacillati</taxon>
        <taxon>Actinomycetota</taxon>
        <taxon>Actinomycetes</taxon>
        <taxon>Mycobacteriales</taxon>
        <taxon>Nocardiaceae</taxon>
        <taxon>Rhodococcus</taxon>
    </lineage>
</organism>
<keyword evidence="1" id="KW-0813">Transport</keyword>
<evidence type="ECO:0000313" key="5">
    <source>
        <dbReference type="EMBL" id="UZJ26923.1"/>
    </source>
</evidence>
<reference evidence="5" key="1">
    <citation type="submission" date="2022-10" db="EMBL/GenBank/DDBJ databases">
        <title>Rhodococcus sp.75.</title>
        <authorList>
            <person name="Sun M."/>
        </authorList>
    </citation>
    <scope>NUCLEOTIDE SEQUENCE</scope>
    <source>
        <strain evidence="5">75</strain>
        <plasmid evidence="5">unnamed1</plasmid>
    </source>
</reference>
<dbReference type="SUPFAM" id="SSF52540">
    <property type="entry name" value="P-loop containing nucleoside triphosphate hydrolases"/>
    <property type="match status" value="1"/>
</dbReference>
<dbReference type="PROSITE" id="PS50893">
    <property type="entry name" value="ABC_TRANSPORTER_2"/>
    <property type="match status" value="1"/>
</dbReference>
<dbReference type="Gene3D" id="3.40.50.300">
    <property type="entry name" value="P-loop containing nucleotide triphosphate hydrolases"/>
    <property type="match status" value="1"/>
</dbReference>
<proteinExistence type="predicted"/>
<dbReference type="RefSeq" id="WP_265385027.1">
    <property type="nucleotide sequence ID" value="NZ_CP110616.1"/>
</dbReference>
<dbReference type="PANTHER" id="PTHR42788:SF13">
    <property type="entry name" value="ALIPHATIC SULFONATES IMPORT ATP-BINDING PROTEIN SSUB"/>
    <property type="match status" value="1"/>
</dbReference>
<accession>A0ABY6P6W9</accession>
<gene>
    <name evidence="5" type="ORF">RHODO2019_18185</name>
</gene>
<evidence type="ECO:0000256" key="1">
    <source>
        <dbReference type="ARBA" id="ARBA00022448"/>
    </source>
</evidence>
<dbReference type="InterPro" id="IPR027417">
    <property type="entry name" value="P-loop_NTPase"/>
</dbReference>
<evidence type="ECO:0000256" key="2">
    <source>
        <dbReference type="ARBA" id="ARBA00022741"/>
    </source>
</evidence>
<dbReference type="PANTHER" id="PTHR42788">
    <property type="entry name" value="TAURINE IMPORT ATP-BINDING PROTEIN-RELATED"/>
    <property type="match status" value="1"/>
</dbReference>
<evidence type="ECO:0000259" key="4">
    <source>
        <dbReference type="PROSITE" id="PS50893"/>
    </source>
</evidence>
<name>A0ABY6P6W9_9NOCA</name>
<geneLocation type="plasmid" evidence="5 6">
    <name>unnamed1</name>
</geneLocation>
<dbReference type="InterPro" id="IPR050166">
    <property type="entry name" value="ABC_transporter_ATP-bind"/>
</dbReference>
<dbReference type="InterPro" id="IPR003439">
    <property type="entry name" value="ABC_transporter-like_ATP-bd"/>
</dbReference>
<dbReference type="Pfam" id="PF00005">
    <property type="entry name" value="ABC_tran"/>
    <property type="match status" value="1"/>
</dbReference>
<keyword evidence="2" id="KW-0547">Nucleotide-binding</keyword>
<evidence type="ECO:0000256" key="3">
    <source>
        <dbReference type="ARBA" id="ARBA00022840"/>
    </source>
</evidence>
<keyword evidence="3 5" id="KW-0067">ATP-binding</keyword>
<dbReference type="CDD" id="cd03293">
    <property type="entry name" value="ABC_NrtD_SsuB_transporters"/>
    <property type="match status" value="1"/>
</dbReference>
<dbReference type="Proteomes" id="UP001164965">
    <property type="component" value="Plasmid unnamed1"/>
</dbReference>
<keyword evidence="6" id="KW-1185">Reference proteome</keyword>
<sequence>MLEVHNLSKSYGHGAGATTAVGDVSFTIEAGSFTCLVGPSGCGKTTLLRCLSGLLEPTSGTVLFDGQPVTGPPEKMAFVFQDYSRSLMPWMTVRHNVELPLRYRSMDKKERAAVTDEALAAVRLTAAAEKYPWQLSGGMQQRVAIARALAYRPEVLLMDEPFASVDAQTRSELEDLMLDLWSTYGMTVLLVTHDIDEAVYLADRVLALSTSPSRVTGEFHIDLARPRNQINTKDLPAFAHLRTDVLKLIQNSSSTAQHAPAPAAVAGHA</sequence>
<keyword evidence="5" id="KW-0614">Plasmid</keyword>
<dbReference type="GO" id="GO:0005524">
    <property type="term" value="F:ATP binding"/>
    <property type="evidence" value="ECO:0007669"/>
    <property type="project" value="UniProtKB-KW"/>
</dbReference>
<dbReference type="SMART" id="SM00382">
    <property type="entry name" value="AAA"/>
    <property type="match status" value="1"/>
</dbReference>
<dbReference type="EMBL" id="CP110616">
    <property type="protein sequence ID" value="UZJ26923.1"/>
    <property type="molecule type" value="Genomic_DNA"/>
</dbReference>